<name>A0AAW9JY25_CARML</name>
<evidence type="ECO:0000313" key="2">
    <source>
        <dbReference type="EMBL" id="MDZ5758535.1"/>
    </source>
</evidence>
<dbReference type="EMBL" id="JAVBVO010000003">
    <property type="protein sequence ID" value="MDZ5758535.1"/>
    <property type="molecule type" value="Genomic_DNA"/>
</dbReference>
<comment type="caution">
    <text evidence="2">The sequence shown here is derived from an EMBL/GenBank/DDBJ whole genome shotgun (WGS) entry which is preliminary data.</text>
</comment>
<proteinExistence type="predicted"/>
<evidence type="ECO:0000313" key="3">
    <source>
        <dbReference type="Proteomes" id="UP001290462"/>
    </source>
</evidence>
<dbReference type="PANTHER" id="PTHR33747">
    <property type="entry name" value="UPF0225 PROTEIN SCO1677"/>
    <property type="match status" value="1"/>
</dbReference>
<reference evidence="2" key="1">
    <citation type="submission" date="2023-08" db="EMBL/GenBank/DDBJ databases">
        <title>Genomic characterization of piscicolin 126 produced by Carnobacterium maltaromaticum CM22 strain isolated from salmon (Salmo salar).</title>
        <authorList>
            <person name="Gonzalez-Gragera E."/>
            <person name="Garcia-Lopez J.D."/>
            <person name="Teso-Perez C."/>
            <person name="Gimenez-Hernandez I."/>
            <person name="Peralta-Sanchez J.M."/>
            <person name="Valdivia E."/>
            <person name="Montalban-Lopez M."/>
            <person name="Martin-Platero A.M."/>
            <person name="Banos A."/>
            <person name="Martinez-Bueno M."/>
        </authorList>
    </citation>
    <scope>NUCLEOTIDE SEQUENCE</scope>
    <source>
        <strain evidence="2">CM22</strain>
    </source>
</reference>
<evidence type="ECO:0000256" key="1">
    <source>
        <dbReference type="SAM" id="MobiDB-lite"/>
    </source>
</evidence>
<dbReference type="PANTHER" id="PTHR33747:SF1">
    <property type="entry name" value="ADENYLATE CYCLASE-ASSOCIATED CAP C-TERMINAL DOMAIN-CONTAINING PROTEIN"/>
    <property type="match status" value="1"/>
</dbReference>
<protein>
    <submittedName>
        <fullName evidence="2">SEC-C metal-binding domain-containing protein</fullName>
    </submittedName>
</protein>
<gene>
    <name evidence="2" type="ORF">RAK27_07635</name>
</gene>
<dbReference type="Proteomes" id="UP001290462">
    <property type="component" value="Unassembled WGS sequence"/>
</dbReference>
<dbReference type="AlphaFoldDB" id="A0AAW9JY25"/>
<dbReference type="Pfam" id="PF02810">
    <property type="entry name" value="SEC-C"/>
    <property type="match status" value="1"/>
</dbReference>
<sequence length="201" mass="22779">MSEVSKEKLEKVMQPILDWQTEFEQTKEYAQLLDATKEISGSIIYTFVKVQYTEFSRDAKKWTAGSLEEVLVDYFPAEFILAADDFKQIEQVLEAYFTFLEMTNKIKNAPTLLKRVKKVAPEMIERAANPVNWSPAKKAEMEAVIKTSQPEAPTAKAPVRRMTNRRPAPPVKQQPVLSTKIGRNQPCPCGSGKKYKKCCGA</sequence>
<dbReference type="SUPFAM" id="SSF103642">
    <property type="entry name" value="Sec-C motif"/>
    <property type="match status" value="1"/>
</dbReference>
<dbReference type="InterPro" id="IPR004027">
    <property type="entry name" value="SEC_C_motif"/>
</dbReference>
<accession>A0AAW9JY25</accession>
<organism evidence="2 3">
    <name type="scientific">Carnobacterium maltaromaticum</name>
    <name type="common">Carnobacterium piscicola</name>
    <dbReference type="NCBI Taxonomy" id="2751"/>
    <lineage>
        <taxon>Bacteria</taxon>
        <taxon>Bacillati</taxon>
        <taxon>Bacillota</taxon>
        <taxon>Bacilli</taxon>
        <taxon>Lactobacillales</taxon>
        <taxon>Carnobacteriaceae</taxon>
        <taxon>Carnobacterium</taxon>
    </lineage>
</organism>
<feature type="region of interest" description="Disordered" evidence="1">
    <location>
        <begin position="147"/>
        <end position="175"/>
    </location>
</feature>
<dbReference type="RefSeq" id="WP_322808804.1">
    <property type="nucleotide sequence ID" value="NZ_JAVBVO010000003.1"/>
</dbReference>
<dbReference type="Gene3D" id="3.10.450.50">
    <property type="match status" value="1"/>
</dbReference>